<gene>
    <name evidence="9" type="ORF">D6D28_07885</name>
</gene>
<dbReference type="GO" id="GO:0020037">
    <property type="term" value="F:heme binding"/>
    <property type="evidence" value="ECO:0007669"/>
    <property type="project" value="InterPro"/>
</dbReference>
<evidence type="ECO:0000313" key="10">
    <source>
        <dbReference type="Proteomes" id="UP000304951"/>
    </source>
</evidence>
<evidence type="ECO:0000256" key="7">
    <source>
        <dbReference type="RuleBase" id="RU000461"/>
    </source>
</evidence>
<keyword evidence="8" id="KW-0472">Membrane</keyword>
<dbReference type="InterPro" id="IPR036396">
    <property type="entry name" value="Cyt_P450_sf"/>
</dbReference>
<dbReference type="InterPro" id="IPR001128">
    <property type="entry name" value="Cyt_P450"/>
</dbReference>
<evidence type="ECO:0000256" key="2">
    <source>
        <dbReference type="ARBA" id="ARBA00010617"/>
    </source>
</evidence>
<dbReference type="GO" id="GO:0016705">
    <property type="term" value="F:oxidoreductase activity, acting on paired donors, with incorporation or reduction of molecular oxygen"/>
    <property type="evidence" value="ECO:0007669"/>
    <property type="project" value="InterPro"/>
</dbReference>
<dbReference type="Pfam" id="PF00067">
    <property type="entry name" value="p450"/>
    <property type="match status" value="1"/>
</dbReference>
<evidence type="ECO:0000256" key="3">
    <source>
        <dbReference type="ARBA" id="ARBA00022617"/>
    </source>
</evidence>
<keyword evidence="8" id="KW-1133">Transmembrane helix</keyword>
<feature type="non-terminal residue" evidence="9">
    <location>
        <position position="1"/>
    </location>
</feature>
<dbReference type="SUPFAM" id="SSF48264">
    <property type="entry name" value="Cytochrome P450"/>
    <property type="match status" value="1"/>
</dbReference>
<keyword evidence="7 9" id="KW-0503">Monooxygenase</keyword>
<dbReference type="GO" id="GO:0005506">
    <property type="term" value="F:iron ion binding"/>
    <property type="evidence" value="ECO:0007669"/>
    <property type="project" value="InterPro"/>
</dbReference>
<keyword evidence="4 6" id="KW-0479">Metal-binding</keyword>
<evidence type="ECO:0000313" key="9">
    <source>
        <dbReference type="EMBL" id="THV66961.1"/>
    </source>
</evidence>
<reference evidence="9 10" key="1">
    <citation type="submission" date="2018-10" db="EMBL/GenBank/DDBJ databases">
        <title>Fifty Aureobasidium pullulans genomes reveal a recombining polyextremotolerant generalist.</title>
        <authorList>
            <person name="Gostincar C."/>
            <person name="Turk M."/>
            <person name="Zajc J."/>
            <person name="Gunde-Cimerman N."/>
        </authorList>
    </citation>
    <scope>NUCLEOTIDE SEQUENCE [LARGE SCALE GENOMIC DNA]</scope>
    <source>
        <strain evidence="9 10">EXF-11900</strain>
    </source>
</reference>
<name>A0A4S8S9G7_AURPU</name>
<keyword evidence="5 6" id="KW-0408">Iron</keyword>
<dbReference type="InterPro" id="IPR017972">
    <property type="entry name" value="Cyt_P450_CS"/>
</dbReference>
<evidence type="ECO:0000256" key="6">
    <source>
        <dbReference type="PIRSR" id="PIRSR602401-1"/>
    </source>
</evidence>
<sequence>RGLASASCSRVGCLAGFFHDSRARRSYLLDIATMALLDSVPSIAILAISAVVLYFATHAIYNLYFHPLCQHPGPIPNAISPFPRLYWNIEGREPQTVLKLHLKYGNIVRVAPNELSFITQAWKDIYGFKRPELSKDWTMYALSENTKRSIILSGTDHGRQRKMLAPAFSERALKLQQGMLTTYTGMMVEKLEERMKENKSVDMAKVFNCVTFDTIADLMFGEPLGLCENMEYSDWLSQLFVSIWLAGASRALQYFPLLFRLATMMIPKHIQETIDSSYQNTVDKVNKRLAMKTERPDMLGLMLKHKEEGAEMTMDELYANADLLMIAGTETTATSLSGLTWYLLNNKPVLERLTEEVREAFNSIDDITMESLPRLPYLSACLEEGMRMFPAVAEGIRRVTPSTGATISDHFIPPNASLLLPDHFPTILPNNPHSIPHYAAYHHPTNFHSPTTFAPERWLLSSHPLYNPIFASDKKEILQPFSVGPRNCIGLTLAYHEMRLIMANLLWHFDVELSGECDEGWLDQSSHLVWDKKPLMVKILARGSVA</sequence>
<dbReference type="CDD" id="cd11058">
    <property type="entry name" value="CYP60B-like"/>
    <property type="match status" value="1"/>
</dbReference>
<dbReference type="EMBL" id="QZAF01000460">
    <property type="protein sequence ID" value="THV66961.1"/>
    <property type="molecule type" value="Genomic_DNA"/>
</dbReference>
<comment type="similarity">
    <text evidence="2 7">Belongs to the cytochrome P450 family.</text>
</comment>
<feature type="transmembrane region" description="Helical" evidence="8">
    <location>
        <begin position="27"/>
        <end position="56"/>
    </location>
</feature>
<keyword evidence="8" id="KW-0812">Transmembrane</keyword>
<dbReference type="PRINTS" id="PR00463">
    <property type="entry name" value="EP450I"/>
</dbReference>
<dbReference type="PANTHER" id="PTHR24305:SF210">
    <property type="entry name" value="CYTOCHROME P450 MONOOXYGENASE ASQL-RELATED"/>
    <property type="match status" value="1"/>
</dbReference>
<dbReference type="PANTHER" id="PTHR24305">
    <property type="entry name" value="CYTOCHROME P450"/>
    <property type="match status" value="1"/>
</dbReference>
<dbReference type="InterPro" id="IPR050121">
    <property type="entry name" value="Cytochrome_P450_monoxygenase"/>
</dbReference>
<proteinExistence type="inferred from homology"/>
<dbReference type="PRINTS" id="PR00385">
    <property type="entry name" value="P450"/>
</dbReference>
<dbReference type="PROSITE" id="PS00086">
    <property type="entry name" value="CYTOCHROME_P450"/>
    <property type="match status" value="1"/>
</dbReference>
<feature type="binding site" description="axial binding residue" evidence="6">
    <location>
        <position position="488"/>
    </location>
    <ligand>
        <name>heme</name>
        <dbReference type="ChEBI" id="CHEBI:30413"/>
    </ligand>
    <ligandPart>
        <name>Fe</name>
        <dbReference type="ChEBI" id="CHEBI:18248"/>
    </ligandPart>
</feature>
<evidence type="ECO:0000256" key="8">
    <source>
        <dbReference type="SAM" id="Phobius"/>
    </source>
</evidence>
<organism evidence="9 10">
    <name type="scientific">Aureobasidium pullulans</name>
    <name type="common">Black yeast</name>
    <name type="synonym">Pullularia pullulans</name>
    <dbReference type="NCBI Taxonomy" id="5580"/>
    <lineage>
        <taxon>Eukaryota</taxon>
        <taxon>Fungi</taxon>
        <taxon>Dikarya</taxon>
        <taxon>Ascomycota</taxon>
        <taxon>Pezizomycotina</taxon>
        <taxon>Dothideomycetes</taxon>
        <taxon>Dothideomycetidae</taxon>
        <taxon>Dothideales</taxon>
        <taxon>Saccotheciaceae</taxon>
        <taxon>Aureobasidium</taxon>
    </lineage>
</organism>
<keyword evidence="3 6" id="KW-0349">Heme</keyword>
<dbReference type="InterPro" id="IPR002401">
    <property type="entry name" value="Cyt_P450_E_grp-I"/>
</dbReference>
<evidence type="ECO:0000256" key="5">
    <source>
        <dbReference type="ARBA" id="ARBA00023004"/>
    </source>
</evidence>
<evidence type="ECO:0000256" key="4">
    <source>
        <dbReference type="ARBA" id="ARBA00022723"/>
    </source>
</evidence>
<comment type="cofactor">
    <cofactor evidence="1 6">
        <name>heme</name>
        <dbReference type="ChEBI" id="CHEBI:30413"/>
    </cofactor>
</comment>
<accession>A0A4S8S9G7</accession>
<comment type="caution">
    <text evidence="9">The sequence shown here is derived from an EMBL/GenBank/DDBJ whole genome shotgun (WGS) entry which is preliminary data.</text>
</comment>
<dbReference type="Proteomes" id="UP000304951">
    <property type="component" value="Unassembled WGS sequence"/>
</dbReference>
<dbReference type="Gene3D" id="1.10.630.10">
    <property type="entry name" value="Cytochrome P450"/>
    <property type="match status" value="1"/>
</dbReference>
<evidence type="ECO:0000256" key="1">
    <source>
        <dbReference type="ARBA" id="ARBA00001971"/>
    </source>
</evidence>
<keyword evidence="7" id="KW-0560">Oxidoreductase</keyword>
<protein>
    <submittedName>
        <fullName evidence="9">Putative cytochrome P450 monooxygenase</fullName>
    </submittedName>
</protein>
<dbReference type="AlphaFoldDB" id="A0A4S8S9G7"/>
<dbReference type="GO" id="GO:0004497">
    <property type="term" value="F:monooxygenase activity"/>
    <property type="evidence" value="ECO:0007669"/>
    <property type="project" value="UniProtKB-KW"/>
</dbReference>